<dbReference type="Proteomes" id="UP000467840">
    <property type="component" value="Chromosome 9"/>
</dbReference>
<evidence type="ECO:0000313" key="5">
    <source>
        <dbReference type="Proteomes" id="UP000467840"/>
    </source>
</evidence>
<reference evidence="4 5" key="1">
    <citation type="journal article" date="2020" name="Mol. Plant">
        <title>The Chromosome-Based Rubber Tree Genome Provides New Insights into Spurge Genome Evolution and Rubber Biosynthesis.</title>
        <authorList>
            <person name="Liu J."/>
            <person name="Shi C."/>
            <person name="Shi C.C."/>
            <person name="Li W."/>
            <person name="Zhang Q.J."/>
            <person name="Zhang Y."/>
            <person name="Li K."/>
            <person name="Lu H.F."/>
            <person name="Shi C."/>
            <person name="Zhu S.T."/>
            <person name="Xiao Z.Y."/>
            <person name="Nan H."/>
            <person name="Yue Y."/>
            <person name="Zhu X.G."/>
            <person name="Wu Y."/>
            <person name="Hong X.N."/>
            <person name="Fan G.Y."/>
            <person name="Tong Y."/>
            <person name="Zhang D."/>
            <person name="Mao C.L."/>
            <person name="Liu Y.L."/>
            <person name="Hao S.J."/>
            <person name="Liu W.Q."/>
            <person name="Lv M.Q."/>
            <person name="Zhang H.B."/>
            <person name="Liu Y."/>
            <person name="Hu-Tang G.R."/>
            <person name="Wang J.P."/>
            <person name="Wang J.H."/>
            <person name="Sun Y.H."/>
            <person name="Ni S.B."/>
            <person name="Chen W.B."/>
            <person name="Zhang X.C."/>
            <person name="Jiao Y.N."/>
            <person name="Eichler E.E."/>
            <person name="Li G.H."/>
            <person name="Liu X."/>
            <person name="Gao L.Z."/>
        </authorList>
    </citation>
    <scope>NUCLEOTIDE SEQUENCE [LARGE SCALE GENOMIC DNA]</scope>
    <source>
        <strain evidence="5">cv. GT1</strain>
        <tissue evidence="4">Leaf</tissue>
    </source>
</reference>
<comment type="similarity">
    <text evidence="1">Belongs to the mTERF family.</text>
</comment>
<dbReference type="GO" id="GO:0006353">
    <property type="term" value="P:DNA-templated transcription termination"/>
    <property type="evidence" value="ECO:0007669"/>
    <property type="project" value="UniProtKB-KW"/>
</dbReference>
<keyword evidence="3" id="KW-0809">Transit peptide</keyword>
<gene>
    <name evidence="4" type="ORF">GH714_009194</name>
</gene>
<keyword evidence="2" id="KW-0805">Transcription regulation</keyword>
<dbReference type="AlphaFoldDB" id="A0A6A6M0C7"/>
<proteinExistence type="inferred from homology"/>
<evidence type="ECO:0000313" key="4">
    <source>
        <dbReference type="EMBL" id="KAF2305968.1"/>
    </source>
</evidence>
<keyword evidence="5" id="KW-1185">Reference proteome</keyword>
<sequence>MFSFVFKLLINLRRFIDAKACYGRYIQTLTSVNSASSSTAQSLTVSYLSNSCGLSPHRAASVCKYVLIKSTDQPELVLRLLRANGFTKSQIATLISNQPQLILAHPEKTLEPKIEYFESLGIAGPDLHNILCVNSAILTASLKKRILPTIDFLRGLLETDENVFFALKRGPHLLTCGTEVLLSNICTLRAHGVPEPSIRRLVLTWPRCLSRRVHFLEEVVREVKEMGFEPTGKSFIYAFYSMSAMSNLKWERKKKVLMSFGWSERDIIMAFRAQPLFMTASEKKIKQLMEFYLTKACLQLPDLVGCPHLFKISLERNAMPRCSVLDVLMSKGLIKKDVNVVSALKMSRKQFENKFLAYYKEDYPELVQAYKVETFQGFEKVRELKEMGIEPTSKTFISAFRSTSPMRATRRGKGKKEVLMSFGWSERAILMAFRAQPLFMNSSEKKMRQLMEFYLTKACLQLSDLVRSPRLFMISLERNAIARCSVLEVLMSKGLIKKNVNVVSALMMSKKQFEDNYIIFFKDNYPELIQAYQVETFQGFRNRM</sequence>
<name>A0A6A6M0C7_HEVBR</name>
<protein>
    <submittedName>
        <fullName evidence="4">Uncharacterized protein</fullName>
    </submittedName>
</protein>
<dbReference type="PANTHER" id="PTHR13068">
    <property type="entry name" value="CGI-12 PROTEIN-RELATED"/>
    <property type="match status" value="1"/>
</dbReference>
<comment type="caution">
    <text evidence="4">The sequence shown here is derived from an EMBL/GenBank/DDBJ whole genome shotgun (WGS) entry which is preliminary data.</text>
</comment>
<organism evidence="4 5">
    <name type="scientific">Hevea brasiliensis</name>
    <name type="common">Para rubber tree</name>
    <name type="synonym">Siphonia brasiliensis</name>
    <dbReference type="NCBI Taxonomy" id="3981"/>
    <lineage>
        <taxon>Eukaryota</taxon>
        <taxon>Viridiplantae</taxon>
        <taxon>Streptophyta</taxon>
        <taxon>Embryophyta</taxon>
        <taxon>Tracheophyta</taxon>
        <taxon>Spermatophyta</taxon>
        <taxon>Magnoliopsida</taxon>
        <taxon>eudicotyledons</taxon>
        <taxon>Gunneridae</taxon>
        <taxon>Pentapetalae</taxon>
        <taxon>rosids</taxon>
        <taxon>fabids</taxon>
        <taxon>Malpighiales</taxon>
        <taxon>Euphorbiaceae</taxon>
        <taxon>Crotonoideae</taxon>
        <taxon>Micrandreae</taxon>
        <taxon>Hevea</taxon>
    </lineage>
</organism>
<dbReference type="Gene3D" id="1.25.70.10">
    <property type="entry name" value="Transcription termination factor 3, mitochondrial"/>
    <property type="match status" value="2"/>
</dbReference>
<dbReference type="SMART" id="SM00733">
    <property type="entry name" value="Mterf"/>
    <property type="match status" value="8"/>
</dbReference>
<dbReference type="PANTHER" id="PTHR13068:SF236">
    <property type="entry name" value="OS02G0749800 PROTEIN"/>
    <property type="match status" value="1"/>
</dbReference>
<keyword evidence="2" id="KW-0806">Transcription termination</keyword>
<keyword evidence="2" id="KW-0804">Transcription</keyword>
<evidence type="ECO:0000256" key="2">
    <source>
        <dbReference type="ARBA" id="ARBA00022472"/>
    </source>
</evidence>
<evidence type="ECO:0000256" key="1">
    <source>
        <dbReference type="ARBA" id="ARBA00007692"/>
    </source>
</evidence>
<dbReference type="Pfam" id="PF02536">
    <property type="entry name" value="mTERF"/>
    <property type="match status" value="3"/>
</dbReference>
<accession>A0A6A6M0C7</accession>
<evidence type="ECO:0000256" key="3">
    <source>
        <dbReference type="ARBA" id="ARBA00022946"/>
    </source>
</evidence>
<dbReference type="FunFam" id="1.25.70.10:FF:000001">
    <property type="entry name" value="Mitochondrial transcription termination factor-like"/>
    <property type="match status" value="2"/>
</dbReference>
<dbReference type="EMBL" id="JAAGAX010000008">
    <property type="protein sequence ID" value="KAF2305968.1"/>
    <property type="molecule type" value="Genomic_DNA"/>
</dbReference>
<dbReference type="InterPro" id="IPR003690">
    <property type="entry name" value="MTERF"/>
</dbReference>
<dbReference type="InterPro" id="IPR038538">
    <property type="entry name" value="MTERF_sf"/>
</dbReference>
<dbReference type="GO" id="GO:0003676">
    <property type="term" value="F:nucleic acid binding"/>
    <property type="evidence" value="ECO:0007669"/>
    <property type="project" value="InterPro"/>
</dbReference>